<feature type="region of interest" description="Disordered" evidence="1">
    <location>
        <begin position="76"/>
        <end position="96"/>
    </location>
</feature>
<sequence length="109" mass="11737">MPMDDAAYLPKKSSIKCSAGVTGKSLDMSENAMAPNYDIQRMFLLLPSGRHGQFSSIVGYGPGSAPAVARLRLHTQVSSGEEEEKEKREEDIATQGRAIGWTGLDHGLS</sequence>
<dbReference type="Proteomes" id="UP000775872">
    <property type="component" value="Unassembled WGS sequence"/>
</dbReference>
<dbReference type="EMBL" id="CABFOC020000091">
    <property type="protein sequence ID" value="CAH0059160.1"/>
    <property type="molecule type" value="Genomic_DNA"/>
</dbReference>
<keyword evidence="3" id="KW-1185">Reference proteome</keyword>
<proteinExistence type="predicted"/>
<accession>A0A9N9ZM10</accession>
<evidence type="ECO:0000313" key="3">
    <source>
        <dbReference type="Proteomes" id="UP000775872"/>
    </source>
</evidence>
<name>A0A9N9ZM10_9HYPO</name>
<evidence type="ECO:0000313" key="2">
    <source>
        <dbReference type="EMBL" id="CAH0059160.1"/>
    </source>
</evidence>
<dbReference type="AlphaFoldDB" id="A0A9N9ZM10"/>
<evidence type="ECO:0000256" key="1">
    <source>
        <dbReference type="SAM" id="MobiDB-lite"/>
    </source>
</evidence>
<reference evidence="2 3" key="2">
    <citation type="submission" date="2021-10" db="EMBL/GenBank/DDBJ databases">
        <authorList>
            <person name="Piombo E."/>
        </authorList>
    </citation>
    <scope>NUCLEOTIDE SEQUENCE [LARGE SCALE GENOMIC DNA]</scope>
</reference>
<reference evidence="3" key="1">
    <citation type="submission" date="2019-06" db="EMBL/GenBank/DDBJ databases">
        <authorList>
            <person name="Broberg M."/>
        </authorList>
    </citation>
    <scope>NUCLEOTIDE SEQUENCE [LARGE SCALE GENOMIC DNA]</scope>
</reference>
<protein>
    <submittedName>
        <fullName evidence="2">Uncharacterized protein</fullName>
    </submittedName>
</protein>
<gene>
    <name evidence="2" type="ORF">CSOL1703_00008195</name>
</gene>
<organism evidence="2 3">
    <name type="scientific">Clonostachys solani</name>
    <dbReference type="NCBI Taxonomy" id="160281"/>
    <lineage>
        <taxon>Eukaryota</taxon>
        <taxon>Fungi</taxon>
        <taxon>Dikarya</taxon>
        <taxon>Ascomycota</taxon>
        <taxon>Pezizomycotina</taxon>
        <taxon>Sordariomycetes</taxon>
        <taxon>Hypocreomycetidae</taxon>
        <taxon>Hypocreales</taxon>
        <taxon>Bionectriaceae</taxon>
        <taxon>Clonostachys</taxon>
    </lineage>
</organism>
<comment type="caution">
    <text evidence="2">The sequence shown here is derived from an EMBL/GenBank/DDBJ whole genome shotgun (WGS) entry which is preliminary data.</text>
</comment>